<evidence type="ECO:0000313" key="5">
    <source>
        <dbReference type="EMBL" id="KRG03522.1"/>
    </source>
</evidence>
<gene>
    <name evidence="5" type="primary">Dmoj\GI26730</name>
    <name evidence="5" type="ORF">Dmoj_GI26730</name>
</gene>
<dbReference type="AlphaFoldDB" id="A0A0Q9XF88"/>
<feature type="chain" id="PRO_5006387874" description="Single domain-containing protein" evidence="3">
    <location>
        <begin position="22"/>
        <end position="114"/>
    </location>
</feature>
<reference evidence="5 6" key="1">
    <citation type="journal article" date="2007" name="Nature">
        <title>Evolution of genes and genomes on the Drosophila phylogeny.</title>
        <authorList>
            <consortium name="Drosophila 12 Genomes Consortium"/>
            <person name="Clark A.G."/>
            <person name="Eisen M.B."/>
            <person name="Smith D.R."/>
            <person name="Bergman C.M."/>
            <person name="Oliver B."/>
            <person name="Markow T.A."/>
            <person name="Kaufman T.C."/>
            <person name="Kellis M."/>
            <person name="Gelbart W."/>
            <person name="Iyer V.N."/>
            <person name="Pollard D.A."/>
            <person name="Sackton T.B."/>
            <person name="Larracuente A.M."/>
            <person name="Singh N.D."/>
            <person name="Abad J.P."/>
            <person name="Abt D.N."/>
            <person name="Adryan B."/>
            <person name="Aguade M."/>
            <person name="Akashi H."/>
            <person name="Anderson W.W."/>
            <person name="Aquadro C.F."/>
            <person name="Ardell D.H."/>
            <person name="Arguello R."/>
            <person name="Artieri C.G."/>
            <person name="Barbash D.A."/>
            <person name="Barker D."/>
            <person name="Barsanti P."/>
            <person name="Batterham P."/>
            <person name="Batzoglou S."/>
            <person name="Begun D."/>
            <person name="Bhutkar A."/>
            <person name="Blanco E."/>
            <person name="Bosak S.A."/>
            <person name="Bradley R.K."/>
            <person name="Brand A.D."/>
            <person name="Brent M.R."/>
            <person name="Brooks A.N."/>
            <person name="Brown R.H."/>
            <person name="Butlin R.K."/>
            <person name="Caggese C."/>
            <person name="Calvi B.R."/>
            <person name="Bernardo de Carvalho A."/>
            <person name="Caspi A."/>
            <person name="Castrezana S."/>
            <person name="Celniker S.E."/>
            <person name="Chang J.L."/>
            <person name="Chapple C."/>
            <person name="Chatterji S."/>
            <person name="Chinwalla A."/>
            <person name="Civetta A."/>
            <person name="Clifton S.W."/>
            <person name="Comeron J.M."/>
            <person name="Costello J.C."/>
            <person name="Coyne J.A."/>
            <person name="Daub J."/>
            <person name="David R.G."/>
            <person name="Delcher A.L."/>
            <person name="Delehaunty K."/>
            <person name="Do C.B."/>
            <person name="Ebling H."/>
            <person name="Edwards K."/>
            <person name="Eickbush T."/>
            <person name="Evans J.D."/>
            <person name="Filipski A."/>
            <person name="Findeiss S."/>
            <person name="Freyhult E."/>
            <person name="Fulton L."/>
            <person name="Fulton R."/>
            <person name="Garcia A.C."/>
            <person name="Gardiner A."/>
            <person name="Garfield D.A."/>
            <person name="Garvin B.E."/>
            <person name="Gibson G."/>
            <person name="Gilbert D."/>
            <person name="Gnerre S."/>
            <person name="Godfrey J."/>
            <person name="Good R."/>
            <person name="Gotea V."/>
            <person name="Gravely B."/>
            <person name="Greenberg A.J."/>
            <person name="Griffiths-Jones S."/>
            <person name="Gross S."/>
            <person name="Guigo R."/>
            <person name="Gustafson E.A."/>
            <person name="Haerty W."/>
            <person name="Hahn M.W."/>
            <person name="Halligan D.L."/>
            <person name="Halpern A.L."/>
            <person name="Halter G.M."/>
            <person name="Han M.V."/>
            <person name="Heger A."/>
            <person name="Hillier L."/>
            <person name="Hinrichs A.S."/>
            <person name="Holmes I."/>
            <person name="Hoskins R.A."/>
            <person name="Hubisz M.J."/>
            <person name="Hultmark D."/>
            <person name="Huntley M.A."/>
            <person name="Jaffe D.B."/>
            <person name="Jagadeeshan S."/>
            <person name="Jeck W.R."/>
            <person name="Johnson J."/>
            <person name="Jones C.D."/>
            <person name="Jordan W.C."/>
            <person name="Karpen G.H."/>
            <person name="Kataoka E."/>
            <person name="Keightley P.D."/>
            <person name="Kheradpour P."/>
            <person name="Kirkness E.F."/>
            <person name="Koerich L.B."/>
            <person name="Kristiansen K."/>
            <person name="Kudrna D."/>
            <person name="Kulathinal R.J."/>
            <person name="Kumar S."/>
            <person name="Kwok R."/>
            <person name="Lander E."/>
            <person name="Langley C.H."/>
            <person name="Lapoint R."/>
            <person name="Lazzaro B.P."/>
            <person name="Lee S.J."/>
            <person name="Levesque L."/>
            <person name="Li R."/>
            <person name="Lin C.F."/>
            <person name="Lin M.F."/>
            <person name="Lindblad-Toh K."/>
            <person name="Llopart A."/>
            <person name="Long M."/>
            <person name="Low L."/>
            <person name="Lozovsky E."/>
            <person name="Lu J."/>
            <person name="Luo M."/>
            <person name="Machado C.A."/>
            <person name="Makalowski W."/>
            <person name="Marzo M."/>
            <person name="Matsuda M."/>
            <person name="Matzkin L."/>
            <person name="McAllister B."/>
            <person name="McBride C.S."/>
            <person name="McKernan B."/>
            <person name="McKernan K."/>
            <person name="Mendez-Lago M."/>
            <person name="Minx P."/>
            <person name="Mollenhauer M.U."/>
            <person name="Montooth K."/>
            <person name="Mount S.M."/>
            <person name="Mu X."/>
            <person name="Myers E."/>
            <person name="Negre B."/>
            <person name="Newfeld S."/>
            <person name="Nielsen R."/>
            <person name="Noor M.A."/>
            <person name="O'Grady P."/>
            <person name="Pachter L."/>
            <person name="Papaceit M."/>
            <person name="Parisi M.J."/>
            <person name="Parisi M."/>
            <person name="Parts L."/>
            <person name="Pedersen J.S."/>
            <person name="Pesole G."/>
            <person name="Phillippy A.M."/>
            <person name="Ponting C.P."/>
            <person name="Pop M."/>
            <person name="Porcelli D."/>
            <person name="Powell J.R."/>
            <person name="Prohaska S."/>
            <person name="Pruitt K."/>
            <person name="Puig M."/>
            <person name="Quesneville H."/>
            <person name="Ram K.R."/>
            <person name="Rand D."/>
            <person name="Rasmussen M.D."/>
            <person name="Reed L.K."/>
            <person name="Reenan R."/>
            <person name="Reily A."/>
            <person name="Remington K.A."/>
            <person name="Rieger T.T."/>
            <person name="Ritchie M.G."/>
            <person name="Robin C."/>
            <person name="Rogers Y.H."/>
            <person name="Rohde C."/>
            <person name="Rozas J."/>
            <person name="Rubenfield M.J."/>
            <person name="Ruiz A."/>
            <person name="Russo S."/>
            <person name="Salzberg S.L."/>
            <person name="Sanchez-Gracia A."/>
            <person name="Saranga D.J."/>
            <person name="Sato H."/>
            <person name="Schaeffer S.W."/>
            <person name="Schatz M.C."/>
            <person name="Schlenke T."/>
            <person name="Schwartz R."/>
            <person name="Segarra C."/>
            <person name="Singh R.S."/>
            <person name="Sirot L."/>
            <person name="Sirota M."/>
            <person name="Sisneros N.B."/>
            <person name="Smith C.D."/>
            <person name="Smith T.F."/>
            <person name="Spieth J."/>
            <person name="Stage D.E."/>
            <person name="Stark A."/>
            <person name="Stephan W."/>
            <person name="Strausberg R.L."/>
            <person name="Strempel S."/>
            <person name="Sturgill D."/>
            <person name="Sutton G."/>
            <person name="Sutton G.G."/>
            <person name="Tao W."/>
            <person name="Teichmann S."/>
            <person name="Tobari Y.N."/>
            <person name="Tomimura Y."/>
            <person name="Tsolas J.M."/>
            <person name="Valente V.L."/>
            <person name="Venter E."/>
            <person name="Venter J.C."/>
            <person name="Vicario S."/>
            <person name="Vieira F.G."/>
            <person name="Vilella A.J."/>
            <person name="Villasante A."/>
            <person name="Walenz B."/>
            <person name="Wang J."/>
            <person name="Wasserman M."/>
            <person name="Watts T."/>
            <person name="Wilson D."/>
            <person name="Wilson R.K."/>
            <person name="Wing R.A."/>
            <person name="Wolfner M.F."/>
            <person name="Wong A."/>
            <person name="Wong G.K."/>
            <person name="Wu C.I."/>
            <person name="Wu G."/>
            <person name="Yamamoto D."/>
            <person name="Yang H.P."/>
            <person name="Yang S.P."/>
            <person name="Yorke J.A."/>
            <person name="Yoshida K."/>
            <person name="Zdobnov E."/>
            <person name="Zhang P."/>
            <person name="Zhang Y."/>
            <person name="Zimin A.V."/>
            <person name="Baldwin J."/>
            <person name="Abdouelleil A."/>
            <person name="Abdulkadir J."/>
            <person name="Abebe A."/>
            <person name="Abera B."/>
            <person name="Abreu J."/>
            <person name="Acer S.C."/>
            <person name="Aftuck L."/>
            <person name="Alexander A."/>
            <person name="An P."/>
            <person name="Anderson E."/>
            <person name="Anderson S."/>
            <person name="Arachi H."/>
            <person name="Azer M."/>
            <person name="Bachantsang P."/>
            <person name="Barry A."/>
            <person name="Bayul T."/>
            <person name="Berlin A."/>
            <person name="Bessette D."/>
            <person name="Bloom T."/>
            <person name="Blye J."/>
            <person name="Boguslavskiy L."/>
            <person name="Bonnet C."/>
            <person name="Boukhgalter B."/>
            <person name="Bourzgui I."/>
            <person name="Brown A."/>
            <person name="Cahill P."/>
            <person name="Channer S."/>
            <person name="Cheshatsang Y."/>
            <person name="Chuda L."/>
            <person name="Citroen M."/>
            <person name="Collymore A."/>
            <person name="Cooke P."/>
            <person name="Costello M."/>
            <person name="D'Aco K."/>
            <person name="Daza R."/>
            <person name="De Haan G."/>
            <person name="DeGray S."/>
            <person name="DeMaso C."/>
            <person name="Dhargay N."/>
            <person name="Dooley K."/>
            <person name="Dooley E."/>
            <person name="Doricent M."/>
            <person name="Dorje P."/>
            <person name="Dorjee K."/>
            <person name="Dupes A."/>
            <person name="Elong R."/>
            <person name="Falk J."/>
            <person name="Farina A."/>
            <person name="Faro S."/>
            <person name="Ferguson D."/>
            <person name="Fisher S."/>
            <person name="Foley C.D."/>
            <person name="Franke A."/>
            <person name="Friedrich D."/>
            <person name="Gadbois L."/>
            <person name="Gearin G."/>
            <person name="Gearin C.R."/>
            <person name="Giannoukos G."/>
            <person name="Goode T."/>
            <person name="Graham J."/>
            <person name="Grandbois E."/>
            <person name="Grewal S."/>
            <person name="Gyaltsen K."/>
            <person name="Hafez N."/>
            <person name="Hagos B."/>
            <person name="Hall J."/>
            <person name="Henson C."/>
            <person name="Hollinger A."/>
            <person name="Honan T."/>
            <person name="Huard M.D."/>
            <person name="Hughes L."/>
            <person name="Hurhula B."/>
            <person name="Husby M.E."/>
            <person name="Kamat A."/>
            <person name="Kanga B."/>
            <person name="Kashin S."/>
            <person name="Khazanovich D."/>
            <person name="Kisner P."/>
            <person name="Lance K."/>
            <person name="Lara M."/>
            <person name="Lee W."/>
            <person name="Lennon N."/>
            <person name="Letendre F."/>
            <person name="LeVine R."/>
            <person name="Lipovsky A."/>
            <person name="Liu X."/>
            <person name="Liu J."/>
            <person name="Liu S."/>
            <person name="Lokyitsang T."/>
            <person name="Lokyitsang Y."/>
            <person name="Lubonja R."/>
            <person name="Lui A."/>
            <person name="MacDonald P."/>
            <person name="Magnisalis V."/>
            <person name="Maru K."/>
            <person name="Matthews C."/>
            <person name="McCusker W."/>
            <person name="McDonough S."/>
            <person name="Mehta T."/>
            <person name="Meldrim J."/>
            <person name="Meneus L."/>
            <person name="Mihai O."/>
            <person name="Mihalev A."/>
            <person name="Mihova T."/>
            <person name="Mittelman R."/>
            <person name="Mlenga V."/>
            <person name="Montmayeur A."/>
            <person name="Mulrain L."/>
            <person name="Navidi A."/>
            <person name="Naylor J."/>
            <person name="Negash T."/>
            <person name="Nguyen T."/>
            <person name="Nguyen N."/>
            <person name="Nicol R."/>
            <person name="Norbu C."/>
            <person name="Norbu N."/>
            <person name="Novod N."/>
            <person name="O'Neill B."/>
            <person name="Osman S."/>
            <person name="Markiewicz E."/>
            <person name="Oyono O.L."/>
            <person name="Patti C."/>
            <person name="Phunkhang P."/>
            <person name="Pierre F."/>
            <person name="Priest M."/>
            <person name="Raghuraman S."/>
            <person name="Rege F."/>
            <person name="Reyes R."/>
            <person name="Rise C."/>
            <person name="Rogov P."/>
            <person name="Ross K."/>
            <person name="Ryan E."/>
            <person name="Settipalli S."/>
            <person name="Shea T."/>
            <person name="Sherpa N."/>
            <person name="Shi L."/>
            <person name="Shih D."/>
            <person name="Sparrow T."/>
            <person name="Spaulding J."/>
            <person name="Stalker J."/>
            <person name="Stange-Thomann N."/>
            <person name="Stavropoulos S."/>
            <person name="Stone C."/>
            <person name="Strader C."/>
            <person name="Tesfaye S."/>
            <person name="Thomson T."/>
            <person name="Thoulutsang Y."/>
            <person name="Thoulutsang D."/>
            <person name="Topham K."/>
            <person name="Topping I."/>
            <person name="Tsamla T."/>
            <person name="Vassiliev H."/>
            <person name="Vo A."/>
            <person name="Wangchuk T."/>
            <person name="Wangdi T."/>
            <person name="Weiand M."/>
            <person name="Wilkinson J."/>
            <person name="Wilson A."/>
            <person name="Yadav S."/>
            <person name="Young G."/>
            <person name="Yu Q."/>
            <person name="Zembek L."/>
            <person name="Zhong D."/>
            <person name="Zimmer A."/>
            <person name="Zwirko Z."/>
            <person name="Jaffe D.B."/>
            <person name="Alvarez P."/>
            <person name="Brockman W."/>
            <person name="Butler J."/>
            <person name="Chin C."/>
            <person name="Gnerre S."/>
            <person name="Grabherr M."/>
            <person name="Kleber M."/>
            <person name="Mauceli E."/>
            <person name="MacCallum I."/>
        </authorList>
    </citation>
    <scope>NUCLEOTIDE SEQUENCE [LARGE SCALE GENOMIC DNA]</scope>
    <source>
        <strain evidence="6">Tucson 15081-1352.22</strain>
    </source>
</reference>
<evidence type="ECO:0000259" key="4">
    <source>
        <dbReference type="SMART" id="SM01318"/>
    </source>
</evidence>
<protein>
    <recommendedName>
        <fullName evidence="4">Single domain-containing protein</fullName>
    </recommendedName>
</protein>
<organism evidence="5 6">
    <name type="scientific">Drosophila mojavensis</name>
    <name type="common">Fruit fly</name>
    <dbReference type="NCBI Taxonomy" id="7230"/>
    <lineage>
        <taxon>Eukaryota</taxon>
        <taxon>Metazoa</taxon>
        <taxon>Ecdysozoa</taxon>
        <taxon>Arthropoda</taxon>
        <taxon>Hexapoda</taxon>
        <taxon>Insecta</taxon>
        <taxon>Pterygota</taxon>
        <taxon>Neoptera</taxon>
        <taxon>Endopterygota</taxon>
        <taxon>Diptera</taxon>
        <taxon>Brachycera</taxon>
        <taxon>Muscomorpha</taxon>
        <taxon>Ephydroidea</taxon>
        <taxon>Drosophilidae</taxon>
        <taxon>Drosophila</taxon>
    </lineage>
</organism>
<dbReference type="InterPro" id="IPR053308">
    <property type="entry name" value="Vago-like"/>
</dbReference>
<evidence type="ECO:0000256" key="3">
    <source>
        <dbReference type="SAM" id="SignalP"/>
    </source>
</evidence>
<dbReference type="OrthoDB" id="7901229at2759"/>
<dbReference type="InterPro" id="IPR029277">
    <property type="entry name" value="SVWC_dom"/>
</dbReference>
<evidence type="ECO:0000313" key="6">
    <source>
        <dbReference type="Proteomes" id="UP000009192"/>
    </source>
</evidence>
<dbReference type="EMBL" id="CH933807">
    <property type="protein sequence ID" value="KRG03522.1"/>
    <property type="molecule type" value="Genomic_DNA"/>
</dbReference>
<dbReference type="Proteomes" id="UP000009192">
    <property type="component" value="Unassembled WGS sequence"/>
</dbReference>
<keyword evidence="6" id="KW-1185">Reference proteome</keyword>
<dbReference type="KEGG" id="dmo:Dmoj_GI26730"/>
<dbReference type="InParanoid" id="A0A0Q9XF88"/>
<evidence type="ECO:0000256" key="2">
    <source>
        <dbReference type="ARBA" id="ARBA00022525"/>
    </source>
</evidence>
<keyword evidence="3" id="KW-0732">Signal</keyword>
<feature type="signal peptide" evidence="3">
    <location>
        <begin position="1"/>
        <end position="21"/>
    </location>
</feature>
<feature type="domain" description="Single" evidence="4">
    <location>
        <begin position="37"/>
        <end position="105"/>
    </location>
</feature>
<dbReference type="PANTHER" id="PTHR39957">
    <property type="entry name" value="AT09846P1-RELATED"/>
    <property type="match status" value="1"/>
</dbReference>
<sequence>MNVQIIIFFLFVACFTHRVESAEWVGIFRDKKHPGKCVIEPSLIIEEGVSIKDPSGECRRITCGFNGTAIFQSCGVIGLPPHCRLGNYIDIDQPYPHCCERKIICNTEIFINDI</sequence>
<accession>A0A0Q9XF88</accession>
<evidence type="ECO:0000256" key="1">
    <source>
        <dbReference type="ARBA" id="ARBA00004613"/>
    </source>
</evidence>
<dbReference type="PANTHER" id="PTHR39957:SF1">
    <property type="entry name" value="AT09846P1-RELATED"/>
    <property type="match status" value="1"/>
</dbReference>
<dbReference type="GO" id="GO:0005576">
    <property type="term" value="C:extracellular region"/>
    <property type="evidence" value="ECO:0007669"/>
    <property type="project" value="UniProtKB-SubCell"/>
</dbReference>
<dbReference type="FunCoup" id="A0A0Q9XF88">
    <property type="interactions" value="65"/>
</dbReference>
<keyword evidence="2" id="KW-0964">Secreted</keyword>
<dbReference type="Pfam" id="PF15430">
    <property type="entry name" value="SVWC"/>
    <property type="match status" value="1"/>
</dbReference>
<comment type="subcellular location">
    <subcellularLocation>
        <location evidence="1">Secreted</location>
    </subcellularLocation>
</comment>
<name>A0A0Q9XF88_DROMO</name>
<proteinExistence type="predicted"/>
<dbReference type="SMART" id="SM01318">
    <property type="entry name" value="SVWC"/>
    <property type="match status" value="1"/>
</dbReference>